<gene>
    <name evidence="2" type="ORF">KQ657_004651</name>
</gene>
<accession>A0A9P7VAL7</accession>
<organism evidence="2 3">
    <name type="scientific">Scheffersomyces spartinae</name>
    <dbReference type="NCBI Taxonomy" id="45513"/>
    <lineage>
        <taxon>Eukaryota</taxon>
        <taxon>Fungi</taxon>
        <taxon>Dikarya</taxon>
        <taxon>Ascomycota</taxon>
        <taxon>Saccharomycotina</taxon>
        <taxon>Pichiomycetes</taxon>
        <taxon>Debaryomycetaceae</taxon>
        <taxon>Scheffersomyces</taxon>
    </lineage>
</organism>
<keyword evidence="3" id="KW-1185">Reference proteome</keyword>
<dbReference type="RefSeq" id="XP_043049985.1">
    <property type="nucleotide sequence ID" value="XM_043195319.1"/>
</dbReference>
<dbReference type="GeneID" id="66118025"/>
<dbReference type="Proteomes" id="UP000790833">
    <property type="component" value="Unassembled WGS sequence"/>
</dbReference>
<feature type="region of interest" description="Disordered" evidence="1">
    <location>
        <begin position="239"/>
        <end position="260"/>
    </location>
</feature>
<evidence type="ECO:0000256" key="1">
    <source>
        <dbReference type="SAM" id="MobiDB-lite"/>
    </source>
</evidence>
<evidence type="ECO:0000313" key="3">
    <source>
        <dbReference type="Proteomes" id="UP000790833"/>
    </source>
</evidence>
<comment type="caution">
    <text evidence="2">The sequence shown here is derived from an EMBL/GenBank/DDBJ whole genome shotgun (WGS) entry which is preliminary data.</text>
</comment>
<proteinExistence type="predicted"/>
<feature type="compositionally biased region" description="Low complexity" evidence="1">
    <location>
        <begin position="243"/>
        <end position="260"/>
    </location>
</feature>
<sequence length="436" mass="49331">MTLVTCLSSIPTTPHLCRTEFELSCPVYLLLLWKDDEHGNAIIFTDLQLVTDASIANEERVRCSTEYDALISGGCPGPMVPRNKLFLATVPDDELFSLICKTVRNIVQDQHMDFGDPQRCRVYQYGVLAKIEARLQVLPSSRLVEGTLTLCVCIAPKNVDMVCPNESEQRQRLVQLLKRLKHSLKRDILDFISDRLHINDIIEQSRFNKGQNKIVTRPKGAELVFGHHFDSPTQMTQLIQRPTTESSQEGSSTISSSLSEKSLSPVLSKISINSEGEEENELNAEDIELSDLYPGHLVKRATVESLATIENEYHRECQLDSTLVYNVEAFIIGLLPDIPFVVKPYGRTVKLAPFKLVIRDVEGPAIIMVEFRTSQEIQRFLSLPEPEDSLCHLTAINQKMNAMVGTVKQLSVQVMTTDTQYPRMYWRCMNVLKDMT</sequence>
<dbReference type="AlphaFoldDB" id="A0A9P7VAL7"/>
<name>A0A9P7VAL7_9ASCO</name>
<evidence type="ECO:0000313" key="2">
    <source>
        <dbReference type="EMBL" id="KAG7194438.1"/>
    </source>
</evidence>
<reference evidence="2" key="1">
    <citation type="submission" date="2021-03" db="EMBL/GenBank/DDBJ databases">
        <authorList>
            <person name="Palmer J.M."/>
        </authorList>
    </citation>
    <scope>NUCLEOTIDE SEQUENCE</scope>
    <source>
        <strain evidence="2">ARV_011</strain>
    </source>
</reference>
<dbReference type="OrthoDB" id="4075427at2759"/>
<protein>
    <submittedName>
        <fullName evidence="2">Uncharacterized protein</fullName>
    </submittedName>
</protein>
<dbReference type="EMBL" id="JAHMUF010000007">
    <property type="protein sequence ID" value="KAG7194438.1"/>
    <property type="molecule type" value="Genomic_DNA"/>
</dbReference>